<proteinExistence type="predicted"/>
<evidence type="ECO:0000313" key="4">
    <source>
        <dbReference type="Proteomes" id="UP001167796"/>
    </source>
</evidence>
<evidence type="ECO:0000256" key="1">
    <source>
        <dbReference type="SAM" id="SignalP"/>
    </source>
</evidence>
<feature type="signal peptide" evidence="1">
    <location>
        <begin position="1"/>
        <end position="26"/>
    </location>
</feature>
<dbReference type="EMBL" id="JAUQSX010000001">
    <property type="protein sequence ID" value="MDO7845146.1"/>
    <property type="molecule type" value="Genomic_DNA"/>
</dbReference>
<gene>
    <name evidence="3" type="ORF">Q5H92_02170</name>
</gene>
<reference evidence="3" key="1">
    <citation type="submission" date="2023-07" db="EMBL/GenBank/DDBJ databases">
        <authorList>
            <person name="Kim M.K."/>
        </authorList>
    </citation>
    <scope>NUCLEOTIDE SEQUENCE</scope>
    <source>
        <strain evidence="3">M29</strain>
    </source>
</reference>
<sequence>MNIPLRLKTSFLAVVAVLGSAASVLAEGSKQLTPNTNPSVALTDPANTRSGYLSHDDNSPAAVSLGFLKPSTWVGPGGDAFSEDYRLYVHLEPNEVLYYGVHRNIRTGAAAAVVQSDLILTLRYGSGAGNVVQTTTLARNTASTNQALLLAQNGVINTAAEALAGPQPNAGGYAPLVYTNTTGAALEFYIEFTQVGESGMTEENKRSEYDFWDFTVRSGGVEKPGRLYSKYWAFSAGSSVGSSDTFQNRLSATFNLFPMVESRKTPGQYYVKQVELAGMRPLSFYYVSNEFGSTFNPATRNTVQTRQRSQTSRTSYAQYPNFVNSPDESVWPSAAIPTVSTSAATFCNNGVTQVAFTTRSDETGAFDILIDLNGNGINDGVDVLLQQQVAGGTINTIVWNGRNKSNVVVNPTGQTIKYNFISKGATINFPVFDAEGNPDGFRVRNARSGNATYDLLYWDDTNLTNFTNKGVQLSGVDSTPGVHIWGTANNEGDTYTVNSWTYGFTVFQGAKTFVYTTACDNDGDGVDDLVDIDDDNDGILDAIESFSPVGLASNDGSYVDPSAFVGTAGVPVFLNPGYYHPVLGAYRDVNNDGINDIYDTDMDGIPNHLDLDADGDGLTDAFEANGNANPTYTYGPVTTTVRGTVYIHESHFDATLGRYTTTAAAAATASGEQAGVGSNGMPDAVESSVVYGTTGNGANTRLTTTESGVNNKYTALTADADGDLRTSGSFTSRAYNYLDLDSDNDGITDNREAQTTAAYRAPSGVDTDQDGIDNTYDPTPGTGQTLGVALTTVANTDGDATADLFDTDSDNDNASRSAMAISRQTADWSEGFDTNGNGFAGDELVAKARAFAAANPEMASYYAVTGPGGSTTASPFLMVSKTVAGDKIPAFLDPASSYYHDDNFNGLVDLFDPAYGGSPSLAPRNGTGQPDANFRNTAVSTPLPVELTVFTAKAVDADALLTWTTASEKNNDHFVIERSFDSRTFSAVGTVRGQGSTTRATEYRFTDAGVARLAPGTAYYRLQQVDADGTASYGPVRQVLFGTDKAAVFIYPNPSMENNATLDLRGLAAGTYQVQVLDLTGRVLRTQQAGAEAAVLNLQGLAQGSYMVLVQGTGVSQALKLIRR</sequence>
<feature type="chain" id="PRO_5046470319" evidence="1">
    <location>
        <begin position="27"/>
        <end position="1124"/>
    </location>
</feature>
<keyword evidence="4" id="KW-1185">Reference proteome</keyword>
<dbReference type="NCBIfam" id="TIGR04183">
    <property type="entry name" value="Por_Secre_tail"/>
    <property type="match status" value="1"/>
</dbReference>
<feature type="domain" description="Secretion system C-terminal sorting" evidence="2">
    <location>
        <begin position="1050"/>
        <end position="1120"/>
    </location>
</feature>
<dbReference type="Proteomes" id="UP001167796">
    <property type="component" value="Unassembled WGS sequence"/>
</dbReference>
<evidence type="ECO:0000259" key="2">
    <source>
        <dbReference type="Pfam" id="PF18962"/>
    </source>
</evidence>
<organism evidence="3 4">
    <name type="scientific">Hymenobacter mellowenesis</name>
    <dbReference type="NCBI Taxonomy" id="3063995"/>
    <lineage>
        <taxon>Bacteria</taxon>
        <taxon>Pseudomonadati</taxon>
        <taxon>Bacteroidota</taxon>
        <taxon>Cytophagia</taxon>
        <taxon>Cytophagales</taxon>
        <taxon>Hymenobacteraceae</taxon>
        <taxon>Hymenobacter</taxon>
    </lineage>
</organism>
<dbReference type="Pfam" id="PF18962">
    <property type="entry name" value="Por_Secre_tail"/>
    <property type="match status" value="1"/>
</dbReference>
<keyword evidence="1" id="KW-0732">Signal</keyword>
<accession>A0ABT9A5N0</accession>
<evidence type="ECO:0000313" key="3">
    <source>
        <dbReference type="EMBL" id="MDO7845146.1"/>
    </source>
</evidence>
<comment type="caution">
    <text evidence="3">The sequence shown here is derived from an EMBL/GenBank/DDBJ whole genome shotgun (WGS) entry which is preliminary data.</text>
</comment>
<protein>
    <submittedName>
        <fullName evidence="3">T9SS type A sorting domain-containing protein</fullName>
    </submittedName>
</protein>
<name>A0ABT9A5N0_9BACT</name>
<dbReference type="InterPro" id="IPR026444">
    <property type="entry name" value="Secre_tail"/>
</dbReference>